<dbReference type="InterPro" id="IPR025476">
    <property type="entry name" value="Helitron_helicase-like"/>
</dbReference>
<dbReference type="GO" id="GO:0000723">
    <property type="term" value="P:telomere maintenance"/>
    <property type="evidence" value="ECO:0007669"/>
    <property type="project" value="InterPro"/>
</dbReference>
<dbReference type="InterPro" id="IPR051055">
    <property type="entry name" value="PIF1_helicase"/>
</dbReference>
<proteinExistence type="inferred from homology"/>
<dbReference type="InterPro" id="IPR027417">
    <property type="entry name" value="P-loop_NTPase"/>
</dbReference>
<comment type="caution">
    <text evidence="8">The sequence shown here is derived from an EMBL/GenBank/DDBJ whole genome shotgun (WGS) entry which is preliminary data.</text>
</comment>
<comment type="cofactor">
    <cofactor evidence="1">
        <name>Mg(2+)</name>
        <dbReference type="ChEBI" id="CHEBI:18420"/>
    </cofactor>
</comment>
<evidence type="ECO:0000256" key="3">
    <source>
        <dbReference type="SAM" id="MobiDB-lite"/>
    </source>
</evidence>
<dbReference type="SUPFAM" id="SSF52540">
    <property type="entry name" value="P-loop containing nucleoside triphosphate hydrolases"/>
    <property type="match status" value="2"/>
</dbReference>
<keyword evidence="1" id="KW-0233">DNA recombination</keyword>
<feature type="domain" description="Peptidase C76" evidence="4">
    <location>
        <begin position="119"/>
        <end position="261"/>
    </location>
</feature>
<gene>
    <name evidence="8" type="ORF">PACLA_8A050285</name>
</gene>
<evidence type="ECO:0000259" key="4">
    <source>
        <dbReference type="Pfam" id="PF04843"/>
    </source>
</evidence>
<protein>
    <recommendedName>
        <fullName evidence="1">ATP-dependent DNA helicase</fullName>
        <ecNumber evidence="1">5.6.2.3</ecNumber>
    </recommendedName>
</protein>
<dbReference type="EMBL" id="CACRXK020004226">
    <property type="protein sequence ID" value="CAB4001990.1"/>
    <property type="molecule type" value="Genomic_DNA"/>
</dbReference>
<feature type="region of interest" description="Disordered" evidence="3">
    <location>
        <begin position="1681"/>
        <end position="1725"/>
    </location>
</feature>
<dbReference type="OrthoDB" id="5986699at2759"/>
<evidence type="ECO:0000313" key="9">
    <source>
        <dbReference type="Proteomes" id="UP001152795"/>
    </source>
</evidence>
<evidence type="ECO:0000259" key="5">
    <source>
        <dbReference type="Pfam" id="PF05970"/>
    </source>
</evidence>
<feature type="domain" description="Helitron helicase-like" evidence="6">
    <location>
        <begin position="1008"/>
        <end position="1204"/>
    </location>
</feature>
<feature type="non-terminal residue" evidence="8">
    <location>
        <position position="1"/>
    </location>
</feature>
<dbReference type="SUPFAM" id="SSF54001">
    <property type="entry name" value="Cysteine proteinases"/>
    <property type="match status" value="1"/>
</dbReference>
<dbReference type="CDD" id="cd18809">
    <property type="entry name" value="SF1_C_RecD"/>
    <property type="match status" value="1"/>
</dbReference>
<feature type="domain" description="DUF6570" evidence="7">
    <location>
        <begin position="752"/>
        <end position="880"/>
    </location>
</feature>
<feature type="coiled-coil region" evidence="2">
    <location>
        <begin position="581"/>
        <end position="608"/>
    </location>
</feature>
<dbReference type="InterPro" id="IPR010285">
    <property type="entry name" value="DNA_helicase_pif1-like_DEAD"/>
</dbReference>
<name>A0A6S7HFT2_PARCT</name>
<evidence type="ECO:0000256" key="2">
    <source>
        <dbReference type="SAM" id="Coils"/>
    </source>
</evidence>
<sequence>SVPRSSQLHYIVRNVHRHSQNSWIKCIPDIHCPGKAKKTNRTKCLAKHLKFNIPEGILADIFYLSDFTSDLHTQQVYKNVNHMKNVCQSALSTDIETNPGPVFYINPNKTISAPYSQGNQIIFGETAGQQCLAMCLCALIYNKRHNIGSPQDLVQIMDIGNELYSNLSCLARQSILLFTELPSQLTVFDTDYHLEYSESYSGRVIGDSFIEGFQYCVPFHEAFDLLLVENYSAFILIIDCNAVCIFSTNDSKYNIFDSHSKDIYGRSHPQGTCVLLEAATINHVILHFQSLYSENSQFELRAVNIEELQSTTDQNLNNNIGNTYRSGNASQEIKTTDAFCLCRQCCAISLYSICYSVIKPCNYWDSNTISAVVYFGTNLYNNTGINTWSSSDLPQKIKICGTDVHIQLQANYQGVVNDIAESKLNIASVICHCDENTGFLIWLGGYCISCIFHATLKRKSYSMLAYDEDPSPPTTHYIKNIEDKHTLVEAIFNLANTKVKDEIVNYEIQFLSCSSKLSNCERKKIMKKHRQNYINVFNEIIEPALKKQKLEKRQMKYKALDPAKKEEVLNKKLNYKRTMGEEQKQKLLENQREKYKALDQSKKEELLKKNLRYKKTMGEDQKQKLLENKRMRYQAMDITKKRDLNATSSSKIMENRTSLEPKQKKNLLNREKEKRVERKSKLNNIELCIEEFKKQIKSGPCYVCCVCNRTLYKKSVITLEKHKYPCQDYFVFQCSFDGNHYICKTCHAKLLKGQQPCQAVVNNLFVDETPAELAALEKLEQILVAQRIVFEKIVIMPKGQQRKIKGAICNVPVECSQTCNVLPRPPDRSGIILLKLKRKLQFRGHVYFQAVRPQFVISALNWLIANNPLYRNIEIQCGNISPQLTNLNCFVTDQENVDEHLQTNVNREQLDQDAEEQDDPLNEYRSAASETCLQSILPNYPVNLENTDCNNSTGREVFNIAPGEGKHPVSIMTDKLCEELSFPVLFPKGRFGYTAERGIKLSPIKYFNARLLHHSGKFATNPEYLFFAQFIMEQKKISDSINIALKKVHGQSVTASQVKSNSQAFQNLLLQDQAYLFLRQIPGSPPYWQKFMYEVVAMVKQLGIPTWFMTLSCADLRWPELFQIIARTKGNNMTDEEVDALSYHERCSMLNLNPVIVAKHFQYRVETFFSQVLLTNANPIGKIVYYALRIEFQMRGSPHLHALIWTSDCPKLTNDTKDAYIDYIDQHVQAHLPDRETDPQLYDLVKTYQTHNHSKTCRKYKNIACRFNFGQFFTDRTIVAEPLAEDMDDEIKSNILTRRKEILSKVKQRIDDVLNPSKSTYEADATPNDILNDIGITEQDYKWAISISPDSDYEMHLKRPLNSCFINNYFIAGLKGFAANVDLQPVFNHYKCITYVCSYFTKDETECSQAIINAAKEAKEANLSIRDGLRKIGAAFLSTREVSAQECVYRCMPELWLRKIFPKTVFVSTDFANDRVRVAKTPQELDELDDDSTDIFKSNIIVRYSDRPKNIPVINNMCLALFAAHYFKDYKRDFNELSDAQPEVLSDDLIESQNIDNHTIGLPDRIKLMNSKEVMKCRKVKAVIRYHTPNKRKEPEKYFHHLLMLYFSWRNEEELLGQDQTYLSKFYEPSVQTIVQRNKEIFEPDGDAINEALENLRNFDGVPTHSYDTMNDQENEDLRQRLPDESDETESFNESLPQHFAPNPESVPPSSGICSYNQPSDISDDDLRKTVRSLNNEQRYAYDLVLSWCRNKMANLNTPKPSRVDPIHVFVTGGGGAGKSHLIRAIYHTVTKTFRHAPMNPELPSVLLTAPTGVAAINISGTTIHTALAIPRECGNNVPAMSDQKRTQMRLSLAELRLIIIDEISMVSNMGLLHIHQRLKEIFVTPNSELFAGISVLAVGDFFQLPPIRSAIAFSNYKNDALNLYHPWHVFRMTELTQIMRQKDDIAFTQLLNRVRTGSHTDDDIRCIQSRKITPGDKNYPSDALHIFAENAAFDEYNIDRLAQIQSPQYVLEASDQFPPHVRKHDIERVLSKGRSETGGLDTKIVIKENARVMLTTNVDISDRLINGQLGTVIKVSVDNVSNKPSRVFVKFDDSNAGLSAIRNSSSSFARENNLVPIKPVLARIKVRPGKPSSPEMQRLQFPLTLAWACTIHKVQGLTLDNIVVSFDLKKQRYFNYGQVYVALSRATSLNGLHILGTLESEHIRANPKVQEEYERLCETSSVDPHITTDLCDEETVSICLLNIRSFKKHCLDLSNDSVLSKCDVLALTETQLLTSVPNGDINSILNDFSIHRQDHDSDKFLSLAFATKTLLR</sequence>
<feature type="compositionally biased region" description="Polar residues" evidence="3">
    <location>
        <begin position="1708"/>
        <end position="1721"/>
    </location>
</feature>
<keyword evidence="1" id="KW-0227">DNA damage</keyword>
<evidence type="ECO:0000256" key="1">
    <source>
        <dbReference type="RuleBase" id="RU363044"/>
    </source>
</evidence>
<comment type="similarity">
    <text evidence="1">Belongs to the helicase family.</text>
</comment>
<keyword evidence="1" id="KW-0234">DNA repair</keyword>
<keyword evidence="1" id="KW-0378">Hydrolase</keyword>
<dbReference type="InterPro" id="IPR046700">
    <property type="entry name" value="DUF6570"/>
</dbReference>
<keyword evidence="1" id="KW-0547">Nucleotide-binding</keyword>
<feature type="domain" description="DNA helicase Pif1-like DEAD-box helicase" evidence="5">
    <location>
        <begin position="1766"/>
        <end position="1962"/>
    </location>
</feature>
<dbReference type="Pfam" id="PF04843">
    <property type="entry name" value="Herpes_teg_N"/>
    <property type="match status" value="1"/>
</dbReference>
<keyword evidence="9" id="KW-1185">Reference proteome</keyword>
<evidence type="ECO:0000313" key="8">
    <source>
        <dbReference type="EMBL" id="CAB4001990.1"/>
    </source>
</evidence>
<dbReference type="Pfam" id="PF05970">
    <property type="entry name" value="PIF1"/>
    <property type="match status" value="1"/>
</dbReference>
<evidence type="ECO:0000259" key="7">
    <source>
        <dbReference type="Pfam" id="PF20209"/>
    </source>
</evidence>
<dbReference type="InterPro" id="IPR006928">
    <property type="entry name" value="Herpes_teg_USP"/>
</dbReference>
<keyword evidence="1" id="KW-0067">ATP-binding</keyword>
<dbReference type="GO" id="GO:0043139">
    <property type="term" value="F:5'-3' DNA helicase activity"/>
    <property type="evidence" value="ECO:0007669"/>
    <property type="project" value="UniProtKB-EC"/>
</dbReference>
<comment type="catalytic activity">
    <reaction evidence="1">
        <text>ATP + H2O = ADP + phosphate + H(+)</text>
        <dbReference type="Rhea" id="RHEA:13065"/>
        <dbReference type="ChEBI" id="CHEBI:15377"/>
        <dbReference type="ChEBI" id="CHEBI:15378"/>
        <dbReference type="ChEBI" id="CHEBI:30616"/>
        <dbReference type="ChEBI" id="CHEBI:43474"/>
        <dbReference type="ChEBI" id="CHEBI:456216"/>
        <dbReference type="EC" id="5.6.2.3"/>
    </reaction>
</comment>
<dbReference type="PANTHER" id="PTHR47642:SF5">
    <property type="entry name" value="ATP-DEPENDENT DNA HELICASE"/>
    <property type="match status" value="1"/>
</dbReference>
<keyword evidence="2" id="KW-0175">Coiled coil</keyword>
<dbReference type="PANTHER" id="PTHR47642">
    <property type="entry name" value="ATP-DEPENDENT DNA HELICASE"/>
    <property type="match status" value="1"/>
</dbReference>
<organism evidence="8 9">
    <name type="scientific">Paramuricea clavata</name>
    <name type="common">Red gorgonian</name>
    <name type="synonym">Violescent sea-whip</name>
    <dbReference type="NCBI Taxonomy" id="317549"/>
    <lineage>
        <taxon>Eukaryota</taxon>
        <taxon>Metazoa</taxon>
        <taxon>Cnidaria</taxon>
        <taxon>Anthozoa</taxon>
        <taxon>Octocorallia</taxon>
        <taxon>Malacalcyonacea</taxon>
        <taxon>Plexauridae</taxon>
        <taxon>Paramuricea</taxon>
    </lineage>
</organism>
<dbReference type="Proteomes" id="UP001152795">
    <property type="component" value="Unassembled WGS sequence"/>
</dbReference>
<dbReference type="InterPro" id="IPR038765">
    <property type="entry name" value="Papain-like_cys_pep_sf"/>
</dbReference>
<dbReference type="EC" id="5.6.2.3" evidence="1"/>
<reference evidence="8" key="1">
    <citation type="submission" date="2020-04" db="EMBL/GenBank/DDBJ databases">
        <authorList>
            <person name="Alioto T."/>
            <person name="Alioto T."/>
            <person name="Gomez Garrido J."/>
        </authorList>
    </citation>
    <scope>NUCLEOTIDE SEQUENCE</scope>
    <source>
        <strain evidence="8">A484AB</strain>
    </source>
</reference>
<dbReference type="GO" id="GO:0006281">
    <property type="term" value="P:DNA repair"/>
    <property type="evidence" value="ECO:0007669"/>
    <property type="project" value="UniProtKB-KW"/>
</dbReference>
<dbReference type="Pfam" id="PF14214">
    <property type="entry name" value="Helitron_like_N"/>
    <property type="match status" value="1"/>
</dbReference>
<dbReference type="GO" id="GO:0006310">
    <property type="term" value="P:DNA recombination"/>
    <property type="evidence" value="ECO:0007669"/>
    <property type="project" value="UniProtKB-KW"/>
</dbReference>
<dbReference type="Gene3D" id="3.40.50.300">
    <property type="entry name" value="P-loop containing nucleotide triphosphate hydrolases"/>
    <property type="match status" value="2"/>
</dbReference>
<dbReference type="GO" id="GO:0005524">
    <property type="term" value="F:ATP binding"/>
    <property type="evidence" value="ECO:0007669"/>
    <property type="project" value="UniProtKB-KW"/>
</dbReference>
<keyword evidence="1 8" id="KW-0347">Helicase</keyword>
<dbReference type="Pfam" id="PF20209">
    <property type="entry name" value="DUF6570"/>
    <property type="match status" value="1"/>
</dbReference>
<evidence type="ECO:0000259" key="6">
    <source>
        <dbReference type="Pfam" id="PF14214"/>
    </source>
</evidence>
<accession>A0A6S7HFT2</accession>
<dbReference type="GO" id="GO:0016787">
    <property type="term" value="F:hydrolase activity"/>
    <property type="evidence" value="ECO:0007669"/>
    <property type="project" value="UniProtKB-KW"/>
</dbReference>
<dbReference type="Gene3D" id="3.90.70.120">
    <property type="match status" value="1"/>
</dbReference>